<protein>
    <submittedName>
        <fullName evidence="1">Uncharacterized protein</fullName>
    </submittedName>
</protein>
<accession>A0A7S4DQ90</accession>
<dbReference type="AlphaFoldDB" id="A0A7S4DQ90"/>
<sequence length="184" mass="20966">MTSRFDNPKWARKYPLQGPPNILYITDQDNNVMRMMDLSSLQTSQVAGIGARGYVDGPSAPAVLHQPAGLVLHEPPSASGNLQMYFTEPKIPMIRCVTLKTVALQFVAVFSIDYFGFTLSQERPFEENFVQAIANFLGTDRRRIKIDKITPGSMIVESKLKIITAVEYRECRPRRHFQWSKRLM</sequence>
<gene>
    <name evidence="1" type="ORF">LGLO00237_LOCUS15787</name>
</gene>
<reference evidence="1" key="1">
    <citation type="submission" date="2021-01" db="EMBL/GenBank/DDBJ databases">
        <authorList>
            <person name="Corre E."/>
            <person name="Pelletier E."/>
            <person name="Niang G."/>
            <person name="Scheremetjew M."/>
            <person name="Finn R."/>
            <person name="Kale V."/>
            <person name="Holt S."/>
            <person name="Cochrane G."/>
            <person name="Meng A."/>
            <person name="Brown T."/>
            <person name="Cohen L."/>
        </authorList>
    </citation>
    <scope>NUCLEOTIDE SEQUENCE</scope>
    <source>
        <strain evidence="1">CCCM811</strain>
    </source>
</reference>
<dbReference type="Gene3D" id="2.120.10.30">
    <property type="entry name" value="TolB, C-terminal domain"/>
    <property type="match status" value="1"/>
</dbReference>
<proteinExistence type="predicted"/>
<evidence type="ECO:0000313" key="1">
    <source>
        <dbReference type="EMBL" id="CAE0664184.1"/>
    </source>
</evidence>
<organism evidence="1">
    <name type="scientific">Lotharella globosa</name>
    <dbReference type="NCBI Taxonomy" id="91324"/>
    <lineage>
        <taxon>Eukaryota</taxon>
        <taxon>Sar</taxon>
        <taxon>Rhizaria</taxon>
        <taxon>Cercozoa</taxon>
        <taxon>Chlorarachniophyceae</taxon>
        <taxon>Lotharella</taxon>
    </lineage>
</organism>
<dbReference type="InterPro" id="IPR011042">
    <property type="entry name" value="6-blade_b-propeller_TolB-like"/>
</dbReference>
<dbReference type="EMBL" id="HBIV01021929">
    <property type="protein sequence ID" value="CAE0664184.1"/>
    <property type="molecule type" value="Transcribed_RNA"/>
</dbReference>
<name>A0A7S4DQ90_9EUKA</name>